<dbReference type="Proteomes" id="UP000565262">
    <property type="component" value="Unassembled WGS sequence"/>
</dbReference>
<reference evidence="1 2" key="1">
    <citation type="submission" date="2020-08" db="EMBL/GenBank/DDBJ databases">
        <title>Oceanospirillum sp. nov. isolated from marine sediment.</title>
        <authorList>
            <person name="Ji X."/>
        </authorList>
    </citation>
    <scope>NUCLEOTIDE SEQUENCE [LARGE SCALE GENOMIC DNA]</scope>
    <source>
        <strain evidence="1 2">D5</strain>
    </source>
</reference>
<evidence type="ECO:0000313" key="2">
    <source>
        <dbReference type="Proteomes" id="UP000565262"/>
    </source>
</evidence>
<keyword evidence="2" id="KW-1185">Reference proteome</keyword>
<dbReference type="Pfam" id="PF05141">
    <property type="entry name" value="DIT1_PvcA"/>
    <property type="match status" value="1"/>
</dbReference>
<evidence type="ECO:0000313" key="1">
    <source>
        <dbReference type="EMBL" id="MBB1489615.1"/>
    </source>
</evidence>
<comment type="caution">
    <text evidence="1">The sequence shown here is derived from an EMBL/GenBank/DDBJ whole genome shotgun (WGS) entry which is preliminary data.</text>
</comment>
<dbReference type="AlphaFoldDB" id="A0A839IW73"/>
<proteinExistence type="predicted"/>
<dbReference type="InterPro" id="IPR007817">
    <property type="entry name" value="Isocyanide_synthase_DIT1"/>
</dbReference>
<dbReference type="PANTHER" id="PTHR37285">
    <property type="entry name" value="SPORE WALL MATURATION PROTEIN DIT1"/>
    <property type="match status" value="1"/>
</dbReference>
<name>A0A839IW73_9GAMM</name>
<dbReference type="PANTHER" id="PTHR37285:SF5">
    <property type="entry name" value="SPORE WALL MATURATION PROTEIN DIT1"/>
    <property type="match status" value="1"/>
</dbReference>
<gene>
    <name evidence="1" type="ORF">H4O21_23675</name>
</gene>
<sequence length="404" mass="46250">MLQSTLQSSPILSTNQQLPVGLSGEIISRSQIGQEFVWPDNDPRSQWQTQRTYEANDDARIRHLSVSPHFDMATFLEKTKTLDLPSRIIELLNHNAFQFNSRKRFRGCEQWRQMVTESCEKGAPIEILILAFCVISNPTKRVQPTEVTTADDVSLLHMDNIARHIAGIYPPGAVFHVISDSTFYALPLGVTSVEAQNYLVQLHRRTQDLKIADTIKIHDISDYLCHYNQLFHDQFEIWRTKFLENPLSHDLPADEYQRWHASMRSTINSRRMGLTYEQLAALFCADSGMSLAHLDNSATLALAEYRALKAAAADTNWEKHHFPNAIRATIHAKKIPVLGLRLYPEYKLNSRLLPYHGIAVLIQDDKDGTERMVIRHEISVIGNQSFTRVVNEKGLTQFYELLKL</sequence>
<organism evidence="1 2">
    <name type="scientific">Oceanospirillum sediminis</name>
    <dbReference type="NCBI Taxonomy" id="2760088"/>
    <lineage>
        <taxon>Bacteria</taxon>
        <taxon>Pseudomonadati</taxon>
        <taxon>Pseudomonadota</taxon>
        <taxon>Gammaproteobacteria</taxon>
        <taxon>Oceanospirillales</taxon>
        <taxon>Oceanospirillaceae</taxon>
        <taxon>Oceanospirillum</taxon>
    </lineage>
</organism>
<accession>A0A839IW73</accession>
<dbReference type="RefSeq" id="WP_182812201.1">
    <property type="nucleotide sequence ID" value="NZ_JACJFM010000065.1"/>
</dbReference>
<dbReference type="EMBL" id="JACJFM010000065">
    <property type="protein sequence ID" value="MBB1489615.1"/>
    <property type="molecule type" value="Genomic_DNA"/>
</dbReference>
<protein>
    <submittedName>
        <fullName evidence="1">L-tyrosine/L-tryptophan isonitrile synthase family protein</fullName>
    </submittedName>
</protein>